<comment type="caution">
    <text evidence="7">The sequence shown here is derived from an EMBL/GenBank/DDBJ whole genome shotgun (WGS) entry which is preliminary data.</text>
</comment>
<comment type="subcellular location">
    <subcellularLocation>
        <location evidence="1">Membrane</location>
        <topology evidence="1">Multi-pass membrane protein</topology>
    </subcellularLocation>
</comment>
<sequence>MSAVAEVLWTGARHQLQTMRVGWRVAVIVAAIQPVVFLLITLGAWPDGSAAATTRSATGVLLTAFWGATVWGGAAILRRERAEGTIGALLTGVRDPRLVLVGKAFGASLGSVATIMTTIALVLALLGRPVAVAEPGWYAVGLLAVLASGTALGTLLSCLFLMTRHGPELSSALMYPVFLLAGLLIPVDMIPAWLRPAAWVVSLHWAQRFLTGSAQGAPDWPALGAVVLLTVGYLGAGIALFGRIGRLVRERGTVDHS</sequence>
<keyword evidence="2 5" id="KW-0812">Transmembrane</keyword>
<feature type="transmembrane region" description="Helical" evidence="5">
    <location>
        <begin position="21"/>
        <end position="45"/>
    </location>
</feature>
<evidence type="ECO:0000256" key="1">
    <source>
        <dbReference type="ARBA" id="ARBA00004141"/>
    </source>
</evidence>
<protein>
    <recommendedName>
        <fullName evidence="6">ABC-2 type transporter transmembrane domain-containing protein</fullName>
    </recommendedName>
</protein>
<dbReference type="GO" id="GO:0016020">
    <property type="term" value="C:membrane"/>
    <property type="evidence" value="ECO:0007669"/>
    <property type="project" value="UniProtKB-SubCell"/>
</dbReference>
<dbReference type="RefSeq" id="WP_075132952.1">
    <property type="nucleotide sequence ID" value="NZ_MSIF01000004.1"/>
</dbReference>
<proteinExistence type="predicted"/>
<dbReference type="GO" id="GO:0140359">
    <property type="term" value="F:ABC-type transporter activity"/>
    <property type="evidence" value="ECO:0007669"/>
    <property type="project" value="InterPro"/>
</dbReference>
<evidence type="ECO:0000313" key="8">
    <source>
        <dbReference type="Proteomes" id="UP000185696"/>
    </source>
</evidence>
<keyword evidence="8" id="KW-1185">Reference proteome</keyword>
<name>A0A7Z1AZX6_9PSEU</name>
<feature type="transmembrane region" description="Helical" evidence="5">
    <location>
        <begin position="137"/>
        <end position="161"/>
    </location>
</feature>
<gene>
    <name evidence="7" type="ORF">BLA60_12415</name>
</gene>
<feature type="transmembrane region" description="Helical" evidence="5">
    <location>
        <begin position="173"/>
        <end position="194"/>
    </location>
</feature>
<feature type="transmembrane region" description="Helical" evidence="5">
    <location>
        <begin position="220"/>
        <end position="241"/>
    </location>
</feature>
<evidence type="ECO:0000256" key="2">
    <source>
        <dbReference type="ARBA" id="ARBA00022692"/>
    </source>
</evidence>
<feature type="transmembrane region" description="Helical" evidence="5">
    <location>
        <begin position="98"/>
        <end position="125"/>
    </location>
</feature>
<evidence type="ECO:0000256" key="4">
    <source>
        <dbReference type="ARBA" id="ARBA00023136"/>
    </source>
</evidence>
<accession>A0A7Z1AZX6</accession>
<evidence type="ECO:0000256" key="5">
    <source>
        <dbReference type="SAM" id="Phobius"/>
    </source>
</evidence>
<dbReference type="Pfam" id="PF01061">
    <property type="entry name" value="ABC2_membrane"/>
    <property type="match status" value="1"/>
</dbReference>
<reference evidence="7 8" key="1">
    <citation type="submission" date="2016-12" db="EMBL/GenBank/DDBJ databases">
        <title>The draft genome sequence of Actinophytocola xinjiangensis.</title>
        <authorList>
            <person name="Wang W."/>
            <person name="Yuan L."/>
        </authorList>
    </citation>
    <scope>NUCLEOTIDE SEQUENCE [LARGE SCALE GENOMIC DNA]</scope>
    <source>
        <strain evidence="7 8">CGMCC 4.4663</strain>
    </source>
</reference>
<dbReference type="Proteomes" id="UP000185696">
    <property type="component" value="Unassembled WGS sequence"/>
</dbReference>
<evidence type="ECO:0000256" key="3">
    <source>
        <dbReference type="ARBA" id="ARBA00022989"/>
    </source>
</evidence>
<dbReference type="InterPro" id="IPR013525">
    <property type="entry name" value="ABC2_TM"/>
</dbReference>
<feature type="domain" description="ABC-2 type transporter transmembrane" evidence="6">
    <location>
        <begin position="10"/>
        <end position="210"/>
    </location>
</feature>
<dbReference type="EMBL" id="MSIF01000004">
    <property type="protein sequence ID" value="OLF11718.1"/>
    <property type="molecule type" value="Genomic_DNA"/>
</dbReference>
<dbReference type="OrthoDB" id="4295944at2"/>
<evidence type="ECO:0000313" key="7">
    <source>
        <dbReference type="EMBL" id="OLF11718.1"/>
    </source>
</evidence>
<keyword evidence="3 5" id="KW-1133">Transmembrane helix</keyword>
<dbReference type="AlphaFoldDB" id="A0A7Z1AZX6"/>
<organism evidence="7 8">
    <name type="scientific">Actinophytocola xinjiangensis</name>
    <dbReference type="NCBI Taxonomy" id="485602"/>
    <lineage>
        <taxon>Bacteria</taxon>
        <taxon>Bacillati</taxon>
        <taxon>Actinomycetota</taxon>
        <taxon>Actinomycetes</taxon>
        <taxon>Pseudonocardiales</taxon>
        <taxon>Pseudonocardiaceae</taxon>
    </lineage>
</organism>
<evidence type="ECO:0000259" key="6">
    <source>
        <dbReference type="Pfam" id="PF01061"/>
    </source>
</evidence>
<feature type="transmembrane region" description="Helical" evidence="5">
    <location>
        <begin position="57"/>
        <end position="77"/>
    </location>
</feature>
<keyword evidence="4 5" id="KW-0472">Membrane</keyword>